<name>A0A315ZHA7_SEDFL</name>
<dbReference type="NCBIfam" id="TIGR03805">
    <property type="entry name" value="beta_helix_1"/>
    <property type="match status" value="1"/>
</dbReference>
<accession>A0A315ZHA7</accession>
<dbReference type="InterPro" id="IPR011050">
    <property type="entry name" value="Pectin_lyase_fold/virulence"/>
</dbReference>
<feature type="domain" description="Right handed beta helix" evidence="1">
    <location>
        <begin position="145"/>
        <end position="286"/>
    </location>
</feature>
<sequence>MKVWHKLAIVFLIGLIAACGEKQITSYDPERSYMDKEKELITKFILAEDSSVIELPEGHFLFSQSLILDGKKKVIIRGQGLDKTVLSFKGQTQGAEGIKIANCENIVLEDFTVEDADGDNIKVSDTDGIIFRRVKVAWTGEITEENGAYGFYPVICNNVIIEECEAQGASDAGIYVGQSTNVVIRNNKAYQNVAGIESENSENVAIYGNEAYDNTGGLLIFDLPGLTRQGKNVSVYNNHIHDNNRPNFGVAGSIVSTIPLGSGLVVLATENVNIYKNIVANQKTVNLAIISYEILAALAKDEEKKDETELPGGVRGLDQNYKTDAKYNPYPSQITIQENQFSNEYSIPSLKSDFGILWLVKLGMEIPDIIVDGILPENYLDENGKILPQYRFCIENNGEALFVSLDAANDFENFTTDGSDYTCSAL</sequence>
<dbReference type="Proteomes" id="UP000245535">
    <property type="component" value="Unassembled WGS sequence"/>
</dbReference>
<gene>
    <name evidence="2" type="ORF">BC781_1011290</name>
</gene>
<proteinExistence type="predicted"/>
<dbReference type="InterPro" id="IPR006626">
    <property type="entry name" value="PbH1"/>
</dbReference>
<keyword evidence="3" id="KW-1185">Reference proteome</keyword>
<dbReference type="InterPro" id="IPR022441">
    <property type="entry name" value="Para_beta_helix_rpt-2"/>
</dbReference>
<dbReference type="PROSITE" id="PS51257">
    <property type="entry name" value="PROKAR_LIPOPROTEIN"/>
    <property type="match status" value="1"/>
</dbReference>
<dbReference type="SUPFAM" id="SSF51126">
    <property type="entry name" value="Pectin lyase-like"/>
    <property type="match status" value="1"/>
</dbReference>
<dbReference type="Pfam" id="PF13229">
    <property type="entry name" value="Beta_helix"/>
    <property type="match status" value="1"/>
</dbReference>
<evidence type="ECO:0000313" key="3">
    <source>
        <dbReference type="Proteomes" id="UP000245535"/>
    </source>
</evidence>
<organism evidence="2 3">
    <name type="scientific">Sediminitomix flava</name>
    <dbReference type="NCBI Taxonomy" id="379075"/>
    <lineage>
        <taxon>Bacteria</taxon>
        <taxon>Pseudomonadati</taxon>
        <taxon>Bacteroidota</taxon>
        <taxon>Cytophagia</taxon>
        <taxon>Cytophagales</taxon>
        <taxon>Flammeovirgaceae</taxon>
        <taxon>Sediminitomix</taxon>
    </lineage>
</organism>
<dbReference type="InterPro" id="IPR039448">
    <property type="entry name" value="Beta_helix"/>
</dbReference>
<reference evidence="2 3" key="1">
    <citation type="submission" date="2018-03" db="EMBL/GenBank/DDBJ databases">
        <title>Genomic Encyclopedia of Archaeal and Bacterial Type Strains, Phase II (KMG-II): from individual species to whole genera.</title>
        <authorList>
            <person name="Goeker M."/>
        </authorList>
    </citation>
    <scope>NUCLEOTIDE SEQUENCE [LARGE SCALE GENOMIC DNA]</scope>
    <source>
        <strain evidence="2 3">DSM 28229</strain>
    </source>
</reference>
<dbReference type="EMBL" id="QGDO01000001">
    <property type="protein sequence ID" value="PWJ44901.1"/>
    <property type="molecule type" value="Genomic_DNA"/>
</dbReference>
<evidence type="ECO:0000313" key="2">
    <source>
        <dbReference type="EMBL" id="PWJ44901.1"/>
    </source>
</evidence>
<evidence type="ECO:0000259" key="1">
    <source>
        <dbReference type="Pfam" id="PF13229"/>
    </source>
</evidence>
<dbReference type="AlphaFoldDB" id="A0A315ZHA7"/>
<dbReference type="InterPro" id="IPR012334">
    <property type="entry name" value="Pectin_lyas_fold"/>
</dbReference>
<dbReference type="Gene3D" id="2.160.20.10">
    <property type="entry name" value="Single-stranded right-handed beta-helix, Pectin lyase-like"/>
    <property type="match status" value="1"/>
</dbReference>
<dbReference type="OrthoDB" id="338827at2"/>
<comment type="caution">
    <text evidence="2">The sequence shown here is derived from an EMBL/GenBank/DDBJ whole genome shotgun (WGS) entry which is preliminary data.</text>
</comment>
<dbReference type="InterPro" id="IPR022442">
    <property type="entry name" value="SO_2930-like_dom"/>
</dbReference>
<dbReference type="NCBIfam" id="TIGR03804">
    <property type="entry name" value="para_beta_helix"/>
    <property type="match status" value="2"/>
</dbReference>
<dbReference type="RefSeq" id="WP_109616364.1">
    <property type="nucleotide sequence ID" value="NZ_QGDO01000001.1"/>
</dbReference>
<protein>
    <submittedName>
        <fullName evidence="2">Parallel beta-helix repeat protein</fullName>
    </submittedName>
</protein>
<dbReference type="SMART" id="SM00710">
    <property type="entry name" value="PbH1"/>
    <property type="match status" value="5"/>
</dbReference>